<gene>
    <name evidence="1" type="ORF">COC42_01405</name>
</gene>
<evidence type="ECO:0000313" key="2">
    <source>
        <dbReference type="Proteomes" id="UP000218366"/>
    </source>
</evidence>
<protein>
    <submittedName>
        <fullName evidence="1">TIGR02117 family protein</fullName>
    </submittedName>
</protein>
<accession>A0A2A4B9Z0</accession>
<organism evidence="1 2">
    <name type="scientific">Sphingomonas spermidinifaciens</name>
    <dbReference type="NCBI Taxonomy" id="1141889"/>
    <lineage>
        <taxon>Bacteria</taxon>
        <taxon>Pseudomonadati</taxon>
        <taxon>Pseudomonadota</taxon>
        <taxon>Alphaproteobacteria</taxon>
        <taxon>Sphingomonadales</taxon>
        <taxon>Sphingomonadaceae</taxon>
        <taxon>Sphingomonas</taxon>
    </lineage>
</organism>
<dbReference type="Pfam" id="PF09601">
    <property type="entry name" value="DUF2459"/>
    <property type="match status" value="1"/>
</dbReference>
<keyword evidence="2" id="KW-1185">Reference proteome</keyword>
<dbReference type="InterPro" id="IPR011727">
    <property type="entry name" value="CHP02117"/>
</dbReference>
<name>A0A2A4B9Z0_9SPHN</name>
<proteinExistence type="predicted"/>
<sequence length="204" mass="22023">MIAIVVQGYWAAGWLGASFKAPGAEARSAEGVPIFVEDNGIHTGIVLPKALLTRRLAARFKPADLADPRYGRHEWLAVGWGDRAFYIGTPTWADLSLSTVAAAAMGSDSTVLHVEHVPAPRQGGSVRRLFLRPDQAARLVAFIDASLGDGAPLRGYGGWDVFYPARGRYSAIRTCNAWTGEALKAAGVPMGRWTPFSGTVMWWL</sequence>
<comment type="caution">
    <text evidence="1">The sequence shown here is derived from an EMBL/GenBank/DDBJ whole genome shotgun (WGS) entry which is preliminary data.</text>
</comment>
<dbReference type="NCBIfam" id="TIGR02117">
    <property type="entry name" value="chp_urease_rgn"/>
    <property type="match status" value="1"/>
</dbReference>
<evidence type="ECO:0000313" key="1">
    <source>
        <dbReference type="EMBL" id="PCD04618.1"/>
    </source>
</evidence>
<dbReference type="OrthoDB" id="211174at2"/>
<dbReference type="EMBL" id="NWMW01000001">
    <property type="protein sequence ID" value="PCD04618.1"/>
    <property type="molecule type" value="Genomic_DNA"/>
</dbReference>
<reference evidence="1 2" key="1">
    <citation type="submission" date="2017-09" db="EMBL/GenBank/DDBJ databases">
        <title>Sphingomonas spermidinifaciens 9NM-10, whole genome shotgun sequence.</title>
        <authorList>
            <person name="Feng G."/>
            <person name="Zhu H."/>
        </authorList>
    </citation>
    <scope>NUCLEOTIDE SEQUENCE [LARGE SCALE GENOMIC DNA]</scope>
    <source>
        <strain evidence="1 2">9NM-10</strain>
    </source>
</reference>
<dbReference type="AlphaFoldDB" id="A0A2A4B9Z0"/>
<dbReference type="Proteomes" id="UP000218366">
    <property type="component" value="Unassembled WGS sequence"/>
</dbReference>